<protein>
    <submittedName>
        <fullName evidence="3">Amidohydrolase</fullName>
    </submittedName>
</protein>
<dbReference type="OrthoDB" id="5450317at2"/>
<dbReference type="KEGG" id="rul:UC8_40600"/>
<evidence type="ECO:0000259" key="2">
    <source>
        <dbReference type="Pfam" id="PF04909"/>
    </source>
</evidence>
<accession>A0A5B9R685</accession>
<dbReference type="InterPro" id="IPR052350">
    <property type="entry name" value="Metallo-dep_Lactonases"/>
</dbReference>
<dbReference type="Pfam" id="PF04909">
    <property type="entry name" value="Amidohydro_2"/>
    <property type="match status" value="1"/>
</dbReference>
<evidence type="ECO:0000256" key="1">
    <source>
        <dbReference type="ARBA" id="ARBA00038310"/>
    </source>
</evidence>
<dbReference type="InterPro" id="IPR006680">
    <property type="entry name" value="Amidohydro-rel"/>
</dbReference>
<name>A0A5B9R685_9BACT</name>
<dbReference type="InterPro" id="IPR032466">
    <property type="entry name" value="Metal_Hydrolase"/>
</dbReference>
<dbReference type="PANTHER" id="PTHR43569">
    <property type="entry name" value="AMIDOHYDROLASE"/>
    <property type="match status" value="1"/>
</dbReference>
<dbReference type="RefSeq" id="WP_068141513.1">
    <property type="nucleotide sequence ID" value="NZ_CP042914.1"/>
</dbReference>
<gene>
    <name evidence="3" type="ORF">UC8_40600</name>
</gene>
<dbReference type="Proteomes" id="UP000325286">
    <property type="component" value="Chromosome"/>
</dbReference>
<dbReference type="SUPFAM" id="SSF51556">
    <property type="entry name" value="Metallo-dependent hydrolases"/>
    <property type="match status" value="1"/>
</dbReference>
<sequence length="277" mass="31517">MRIDSHHHLWNYSPQHYGWISESMSVLRRDFTPADLQATVEPHGVSGVVTVQARQSLEETHWLLALADANPLIRGVVGWVPLMAPEIQDVLQSLSSADRLKAVRHVVQDEPDDNFILGEEFHRGVSLLKTFDLVYDILIFAKQLRPTIQFVDRHPDQPFVLDHIAKPTIHPGRMDEAWEAAIRDLARRPQVSCKFSGVVTEIVDQGEWSLETIRPYWDVVLEAFGPSRLMFGSDWPVCLLRSQYASWVQAVEQLTAPLSETEQTAFWSGNAIQAYNL</sequence>
<dbReference type="PANTHER" id="PTHR43569:SF2">
    <property type="entry name" value="AMIDOHYDROLASE-RELATED DOMAIN-CONTAINING PROTEIN"/>
    <property type="match status" value="1"/>
</dbReference>
<dbReference type="Gene3D" id="3.20.20.140">
    <property type="entry name" value="Metal-dependent hydrolases"/>
    <property type="match status" value="1"/>
</dbReference>
<evidence type="ECO:0000313" key="3">
    <source>
        <dbReference type="EMBL" id="QEG42031.1"/>
    </source>
</evidence>
<dbReference type="GO" id="GO:0016787">
    <property type="term" value="F:hydrolase activity"/>
    <property type="evidence" value="ECO:0007669"/>
    <property type="project" value="UniProtKB-KW"/>
</dbReference>
<keyword evidence="4" id="KW-1185">Reference proteome</keyword>
<evidence type="ECO:0000313" key="4">
    <source>
        <dbReference type="Proteomes" id="UP000325286"/>
    </source>
</evidence>
<feature type="domain" description="Amidohydrolase-related" evidence="2">
    <location>
        <begin position="3"/>
        <end position="277"/>
    </location>
</feature>
<proteinExistence type="inferred from homology"/>
<dbReference type="EMBL" id="CP042914">
    <property type="protein sequence ID" value="QEG42031.1"/>
    <property type="molecule type" value="Genomic_DNA"/>
</dbReference>
<keyword evidence="3" id="KW-0378">Hydrolase</keyword>
<organism evidence="3 4">
    <name type="scientific">Roseimaritima ulvae</name>
    <dbReference type="NCBI Taxonomy" id="980254"/>
    <lineage>
        <taxon>Bacteria</taxon>
        <taxon>Pseudomonadati</taxon>
        <taxon>Planctomycetota</taxon>
        <taxon>Planctomycetia</taxon>
        <taxon>Pirellulales</taxon>
        <taxon>Pirellulaceae</taxon>
        <taxon>Roseimaritima</taxon>
    </lineage>
</organism>
<dbReference type="AlphaFoldDB" id="A0A5B9R685"/>
<comment type="similarity">
    <text evidence="1">Belongs to the metallo-dependent hydrolases superfamily.</text>
</comment>
<reference evidence="3 4" key="1">
    <citation type="submission" date="2019-08" db="EMBL/GenBank/DDBJ databases">
        <title>Deep-cultivation of Planctomycetes and their phenomic and genomic characterization uncovers novel biology.</title>
        <authorList>
            <person name="Wiegand S."/>
            <person name="Jogler M."/>
            <person name="Boedeker C."/>
            <person name="Pinto D."/>
            <person name="Vollmers J."/>
            <person name="Rivas-Marin E."/>
            <person name="Kohn T."/>
            <person name="Peeters S.H."/>
            <person name="Heuer A."/>
            <person name="Rast P."/>
            <person name="Oberbeckmann S."/>
            <person name="Bunk B."/>
            <person name="Jeske O."/>
            <person name="Meyerdierks A."/>
            <person name="Storesund J.E."/>
            <person name="Kallscheuer N."/>
            <person name="Luecker S."/>
            <person name="Lage O.M."/>
            <person name="Pohl T."/>
            <person name="Merkel B.J."/>
            <person name="Hornburger P."/>
            <person name="Mueller R.-W."/>
            <person name="Bruemmer F."/>
            <person name="Labrenz M."/>
            <person name="Spormann A.M."/>
            <person name="Op den Camp H."/>
            <person name="Overmann J."/>
            <person name="Amann R."/>
            <person name="Jetten M.S.M."/>
            <person name="Mascher T."/>
            <person name="Medema M.H."/>
            <person name="Devos D.P."/>
            <person name="Kaster A.-K."/>
            <person name="Ovreas L."/>
            <person name="Rohde M."/>
            <person name="Galperin M.Y."/>
            <person name="Jogler C."/>
        </authorList>
    </citation>
    <scope>NUCLEOTIDE SEQUENCE [LARGE SCALE GENOMIC DNA]</scope>
    <source>
        <strain evidence="3 4">UC8</strain>
    </source>
</reference>